<reference evidence="3" key="2">
    <citation type="journal article" date="2017" name="Nat. Plants">
        <title>The Aegilops tauschii genome reveals multiple impacts of transposons.</title>
        <authorList>
            <person name="Zhao G."/>
            <person name="Zou C."/>
            <person name="Li K."/>
            <person name="Wang K."/>
            <person name="Li T."/>
            <person name="Gao L."/>
            <person name="Zhang X."/>
            <person name="Wang H."/>
            <person name="Yang Z."/>
            <person name="Liu X."/>
            <person name="Jiang W."/>
            <person name="Mao L."/>
            <person name="Kong X."/>
            <person name="Jiao Y."/>
            <person name="Jia J."/>
        </authorList>
    </citation>
    <scope>NUCLEOTIDE SEQUENCE [LARGE SCALE GENOMIC DNA]</scope>
    <source>
        <strain evidence="3">cv. AL8/78</strain>
    </source>
</reference>
<reference evidence="3" key="1">
    <citation type="journal article" date="2014" name="Science">
        <title>Ancient hybridizations among the ancestral genomes of bread wheat.</title>
        <authorList>
            <consortium name="International Wheat Genome Sequencing Consortium,"/>
            <person name="Marcussen T."/>
            <person name="Sandve S.R."/>
            <person name="Heier L."/>
            <person name="Spannagl M."/>
            <person name="Pfeifer M."/>
            <person name="Jakobsen K.S."/>
            <person name="Wulff B.B."/>
            <person name="Steuernagel B."/>
            <person name="Mayer K.F."/>
            <person name="Olsen O.A."/>
        </authorList>
    </citation>
    <scope>NUCLEOTIDE SEQUENCE [LARGE SCALE GENOMIC DNA]</scope>
    <source>
        <strain evidence="3">cv. AL8/78</strain>
    </source>
</reference>
<dbReference type="AlphaFoldDB" id="A0A453P7H9"/>
<accession>A0A453P7H9</accession>
<dbReference type="SUPFAM" id="SSF111331">
    <property type="entry name" value="NAD kinase/diacylglycerol kinase-like"/>
    <property type="match status" value="1"/>
</dbReference>
<reference evidence="2" key="5">
    <citation type="journal article" date="2021" name="G3 (Bethesda)">
        <title>Aegilops tauschii genome assembly Aet v5.0 features greater sequence contiguity and improved annotation.</title>
        <authorList>
            <person name="Wang L."/>
            <person name="Zhu T."/>
            <person name="Rodriguez J.C."/>
            <person name="Deal K.R."/>
            <person name="Dubcovsky J."/>
            <person name="McGuire P.E."/>
            <person name="Lux T."/>
            <person name="Spannagl M."/>
            <person name="Mayer K.F.X."/>
            <person name="Baldrich P."/>
            <person name="Meyers B.C."/>
            <person name="Huo N."/>
            <person name="Gu Y.Q."/>
            <person name="Zhou H."/>
            <person name="Devos K.M."/>
            <person name="Bennetzen J.L."/>
            <person name="Unver T."/>
            <person name="Budak H."/>
            <person name="Gulick P.J."/>
            <person name="Galiba G."/>
            <person name="Kalapos B."/>
            <person name="Nelson D.R."/>
            <person name="Li P."/>
            <person name="You F.M."/>
            <person name="Luo M.C."/>
            <person name="Dvorak J."/>
        </authorList>
    </citation>
    <scope>NUCLEOTIDE SEQUENCE [LARGE SCALE GENOMIC DNA]</scope>
    <source>
        <strain evidence="2">cv. AL8/78</strain>
    </source>
</reference>
<dbReference type="Gramene" id="AET6Gv20635500.17">
    <property type="protein sequence ID" value="AET6Gv20635500.17"/>
    <property type="gene ID" value="AET6Gv20635500"/>
</dbReference>
<dbReference type="Proteomes" id="UP000015105">
    <property type="component" value="Chromosome 6D"/>
</dbReference>
<keyword evidence="3" id="KW-1185">Reference proteome</keyword>
<dbReference type="Gene3D" id="3.40.50.10330">
    <property type="entry name" value="Probable inorganic polyphosphate/atp-NAD kinase, domain 1"/>
    <property type="match status" value="1"/>
</dbReference>
<dbReference type="PANTHER" id="PTHR12358">
    <property type="entry name" value="SPHINGOSINE KINASE"/>
    <property type="match status" value="1"/>
</dbReference>
<reference evidence="2" key="4">
    <citation type="submission" date="2019-03" db="UniProtKB">
        <authorList>
            <consortium name="EnsemblPlants"/>
        </authorList>
    </citation>
    <scope>IDENTIFICATION</scope>
</reference>
<evidence type="ECO:0000313" key="2">
    <source>
        <dbReference type="EnsemblPlants" id="AET6Gv20635500.17"/>
    </source>
</evidence>
<dbReference type="GO" id="GO:0006672">
    <property type="term" value="P:ceramide metabolic process"/>
    <property type="evidence" value="ECO:0007669"/>
    <property type="project" value="TreeGrafter"/>
</dbReference>
<evidence type="ECO:0000313" key="3">
    <source>
        <dbReference type="Proteomes" id="UP000015105"/>
    </source>
</evidence>
<dbReference type="InterPro" id="IPR050187">
    <property type="entry name" value="Lipid_Phosphate_FormReg"/>
</dbReference>
<dbReference type="GO" id="GO:0001729">
    <property type="term" value="F:ceramide kinase activity"/>
    <property type="evidence" value="ECO:0007669"/>
    <property type="project" value="TreeGrafter"/>
</dbReference>
<dbReference type="PANTHER" id="PTHR12358:SF6">
    <property type="entry name" value="CERAMIDE KINASE"/>
    <property type="match status" value="1"/>
</dbReference>
<dbReference type="PROSITE" id="PS50146">
    <property type="entry name" value="DAGK"/>
    <property type="match status" value="1"/>
</dbReference>
<sequence>MKVLYVDLGIQELSSKMHRFAVHVITRSRKHPSQLVPCEYLFGHKDPETCKSLVEHLSACINNEQDRPKNLMVFVHPLCGKGRGCKNWEMVAPLFDRANVNTKVIITKRAGHAYDTLASISDKELKKFDGVVAVRALDILEALRNAKDIRTMG</sequence>
<dbReference type="InterPro" id="IPR017438">
    <property type="entry name" value="ATP-NAD_kinase_N"/>
</dbReference>
<dbReference type="EnsemblPlants" id="AET6Gv20635500.17">
    <property type="protein sequence ID" value="AET6Gv20635500.17"/>
    <property type="gene ID" value="AET6Gv20635500"/>
</dbReference>
<proteinExistence type="predicted"/>
<evidence type="ECO:0000259" key="1">
    <source>
        <dbReference type="PROSITE" id="PS50146"/>
    </source>
</evidence>
<protein>
    <recommendedName>
        <fullName evidence="1">DAGKc domain-containing protein</fullName>
    </recommendedName>
</protein>
<organism evidence="2 3">
    <name type="scientific">Aegilops tauschii subsp. strangulata</name>
    <name type="common">Goatgrass</name>
    <dbReference type="NCBI Taxonomy" id="200361"/>
    <lineage>
        <taxon>Eukaryota</taxon>
        <taxon>Viridiplantae</taxon>
        <taxon>Streptophyta</taxon>
        <taxon>Embryophyta</taxon>
        <taxon>Tracheophyta</taxon>
        <taxon>Spermatophyta</taxon>
        <taxon>Magnoliopsida</taxon>
        <taxon>Liliopsida</taxon>
        <taxon>Poales</taxon>
        <taxon>Poaceae</taxon>
        <taxon>BOP clade</taxon>
        <taxon>Pooideae</taxon>
        <taxon>Triticodae</taxon>
        <taxon>Triticeae</taxon>
        <taxon>Triticinae</taxon>
        <taxon>Aegilops</taxon>
    </lineage>
</organism>
<feature type="domain" description="DAGKc" evidence="1">
    <location>
        <begin position="66"/>
        <end position="134"/>
    </location>
</feature>
<dbReference type="InterPro" id="IPR001206">
    <property type="entry name" value="Diacylglycerol_kinase_cat_dom"/>
</dbReference>
<dbReference type="GO" id="GO:0016020">
    <property type="term" value="C:membrane"/>
    <property type="evidence" value="ECO:0007669"/>
    <property type="project" value="GOC"/>
</dbReference>
<dbReference type="InterPro" id="IPR016064">
    <property type="entry name" value="NAD/diacylglycerol_kinase_sf"/>
</dbReference>
<name>A0A453P7H9_AEGTS</name>
<reference evidence="2" key="3">
    <citation type="journal article" date="2017" name="Nature">
        <title>Genome sequence of the progenitor of the wheat D genome Aegilops tauschii.</title>
        <authorList>
            <person name="Luo M.C."/>
            <person name="Gu Y.Q."/>
            <person name="Puiu D."/>
            <person name="Wang H."/>
            <person name="Twardziok S.O."/>
            <person name="Deal K.R."/>
            <person name="Huo N."/>
            <person name="Zhu T."/>
            <person name="Wang L."/>
            <person name="Wang Y."/>
            <person name="McGuire P.E."/>
            <person name="Liu S."/>
            <person name="Long H."/>
            <person name="Ramasamy R.K."/>
            <person name="Rodriguez J.C."/>
            <person name="Van S.L."/>
            <person name="Yuan L."/>
            <person name="Wang Z."/>
            <person name="Xia Z."/>
            <person name="Xiao L."/>
            <person name="Anderson O.D."/>
            <person name="Ouyang S."/>
            <person name="Liang Y."/>
            <person name="Zimin A.V."/>
            <person name="Pertea G."/>
            <person name="Qi P."/>
            <person name="Bennetzen J.L."/>
            <person name="Dai X."/>
            <person name="Dawson M.W."/>
            <person name="Muller H.G."/>
            <person name="Kugler K."/>
            <person name="Rivarola-Duarte L."/>
            <person name="Spannagl M."/>
            <person name="Mayer K.F.X."/>
            <person name="Lu F.H."/>
            <person name="Bevan M.W."/>
            <person name="Leroy P."/>
            <person name="Li P."/>
            <person name="You F.M."/>
            <person name="Sun Q."/>
            <person name="Liu Z."/>
            <person name="Lyons E."/>
            <person name="Wicker T."/>
            <person name="Salzberg S.L."/>
            <person name="Devos K.M."/>
            <person name="Dvorak J."/>
        </authorList>
    </citation>
    <scope>NUCLEOTIDE SEQUENCE [LARGE SCALE GENOMIC DNA]</scope>
    <source>
        <strain evidence="2">cv. AL8/78</strain>
    </source>
</reference>
<dbReference type="Pfam" id="PF00781">
    <property type="entry name" value="DAGK_cat"/>
    <property type="match status" value="1"/>
</dbReference>